<protein>
    <submittedName>
        <fullName evidence="1">Uncharacterized protein</fullName>
    </submittedName>
</protein>
<organism evidence="1 2">
    <name type="scientific">Desulfonema limicola</name>
    <dbReference type="NCBI Taxonomy" id="45656"/>
    <lineage>
        <taxon>Bacteria</taxon>
        <taxon>Pseudomonadati</taxon>
        <taxon>Thermodesulfobacteriota</taxon>
        <taxon>Desulfobacteria</taxon>
        <taxon>Desulfobacterales</taxon>
        <taxon>Desulfococcaceae</taxon>
        <taxon>Desulfonema</taxon>
    </lineage>
</organism>
<dbReference type="AlphaFoldDB" id="A0A975GIM8"/>
<gene>
    <name evidence="1" type="ORF">dnl_51530</name>
</gene>
<dbReference type="RefSeq" id="WP_207688659.1">
    <property type="nucleotide sequence ID" value="NZ_CP061799.1"/>
</dbReference>
<proteinExistence type="predicted"/>
<dbReference type="Proteomes" id="UP000663720">
    <property type="component" value="Chromosome"/>
</dbReference>
<sequence length="63" mass="6575">MAKYATVVDNKGDAYSGKVVDTSSPVDVLTTICTGGISGMLEGNKTTVEVNGERHSGTKIQDK</sequence>
<accession>A0A975GIM8</accession>
<evidence type="ECO:0000313" key="2">
    <source>
        <dbReference type="Proteomes" id="UP000663720"/>
    </source>
</evidence>
<name>A0A975GIM8_9BACT</name>
<evidence type="ECO:0000313" key="1">
    <source>
        <dbReference type="EMBL" id="QTA82770.1"/>
    </source>
</evidence>
<dbReference type="EMBL" id="CP061799">
    <property type="protein sequence ID" value="QTA82770.1"/>
    <property type="molecule type" value="Genomic_DNA"/>
</dbReference>
<dbReference type="KEGG" id="dli:dnl_51530"/>
<reference evidence="1" key="1">
    <citation type="journal article" date="2021" name="Microb. Physiol.">
        <title>Proteogenomic Insights into the Physiology of Marine, Sulfate-Reducing, Filamentous Desulfonema limicola and Desulfonema magnum.</title>
        <authorList>
            <person name="Schnaars V."/>
            <person name="Wohlbrand L."/>
            <person name="Scheve S."/>
            <person name="Hinrichs C."/>
            <person name="Reinhardt R."/>
            <person name="Rabus R."/>
        </authorList>
    </citation>
    <scope>NUCLEOTIDE SEQUENCE</scope>
    <source>
        <strain evidence="1">5ac10</strain>
    </source>
</reference>
<keyword evidence="2" id="KW-1185">Reference proteome</keyword>